<reference evidence="5 6" key="1">
    <citation type="journal article" date="2018" name="PLoS ONE">
        <title>The draft genome of Kipferlia bialata reveals reductive genome evolution in fornicate parasites.</title>
        <authorList>
            <person name="Tanifuji G."/>
            <person name="Takabayashi S."/>
            <person name="Kume K."/>
            <person name="Takagi M."/>
            <person name="Nakayama T."/>
            <person name="Kamikawa R."/>
            <person name="Inagaki Y."/>
            <person name="Hashimoto T."/>
        </authorList>
    </citation>
    <scope>NUCLEOTIDE SEQUENCE [LARGE SCALE GENOMIC DNA]</scope>
    <source>
        <strain evidence="5">NY0173</strain>
    </source>
</reference>
<sequence length="90" mass="10137">MPAAITEPAEFLKLCQKGNAFEVRVKRIEKGSFKGHMKLKLRTSKRLFTITMKNPADAKNVLEQVKKVKKCKITKAKKAANGVALYTFVQ</sequence>
<keyword evidence="2 4" id="KW-0689">Ribosomal protein</keyword>
<protein>
    <submittedName>
        <fullName evidence="5">Ribosomal protein L38e</fullName>
    </submittedName>
</protein>
<dbReference type="Proteomes" id="UP000265618">
    <property type="component" value="Unassembled WGS sequence"/>
</dbReference>
<dbReference type="Gene3D" id="3.30.720.90">
    <property type="match status" value="1"/>
</dbReference>
<dbReference type="AlphaFoldDB" id="A0A391NQ73"/>
<organism evidence="5 6">
    <name type="scientific">Kipferlia bialata</name>
    <dbReference type="NCBI Taxonomy" id="797122"/>
    <lineage>
        <taxon>Eukaryota</taxon>
        <taxon>Metamonada</taxon>
        <taxon>Carpediemonas-like organisms</taxon>
        <taxon>Kipferlia</taxon>
    </lineage>
</organism>
<evidence type="ECO:0000313" key="5">
    <source>
        <dbReference type="EMBL" id="GCA63691.1"/>
    </source>
</evidence>
<keyword evidence="3 4" id="KW-0687">Ribonucleoprotein</keyword>
<evidence type="ECO:0000256" key="4">
    <source>
        <dbReference type="RuleBase" id="RU003445"/>
    </source>
</evidence>
<comment type="caution">
    <text evidence="5">The sequence shown here is derived from an EMBL/GenBank/DDBJ whole genome shotgun (WGS) entry which is preliminary data.</text>
</comment>
<proteinExistence type="inferred from homology"/>
<comment type="similarity">
    <text evidence="1 4">Belongs to the eukaryotic ribosomal protein eL38 family.</text>
</comment>
<accession>A0A391NQ73</accession>
<dbReference type="GO" id="GO:0005840">
    <property type="term" value="C:ribosome"/>
    <property type="evidence" value="ECO:0007669"/>
    <property type="project" value="UniProtKB-KW"/>
</dbReference>
<evidence type="ECO:0000313" key="6">
    <source>
        <dbReference type="Proteomes" id="UP000265618"/>
    </source>
</evidence>
<gene>
    <name evidence="5" type="ORF">KIPB_011370</name>
</gene>
<keyword evidence="6" id="KW-1185">Reference proteome</keyword>
<evidence type="ECO:0000256" key="3">
    <source>
        <dbReference type="ARBA" id="ARBA00023274"/>
    </source>
</evidence>
<evidence type="ECO:0000256" key="2">
    <source>
        <dbReference type="ARBA" id="ARBA00022980"/>
    </source>
</evidence>
<name>A0A391NQ73_9EUKA</name>
<dbReference type="GO" id="GO:0003735">
    <property type="term" value="F:structural constituent of ribosome"/>
    <property type="evidence" value="ECO:0007669"/>
    <property type="project" value="InterPro"/>
</dbReference>
<dbReference type="GO" id="GO:1990904">
    <property type="term" value="C:ribonucleoprotein complex"/>
    <property type="evidence" value="ECO:0007669"/>
    <property type="project" value="UniProtKB-KW"/>
</dbReference>
<dbReference type="OrthoDB" id="10250488at2759"/>
<dbReference type="GO" id="GO:0006412">
    <property type="term" value="P:translation"/>
    <property type="evidence" value="ECO:0007669"/>
    <property type="project" value="InterPro"/>
</dbReference>
<dbReference type="EMBL" id="BDIP01004596">
    <property type="protein sequence ID" value="GCA63691.1"/>
    <property type="molecule type" value="Genomic_DNA"/>
</dbReference>
<evidence type="ECO:0000256" key="1">
    <source>
        <dbReference type="ARBA" id="ARBA00007803"/>
    </source>
</evidence>
<dbReference type="InterPro" id="IPR038464">
    <property type="entry name" value="Ribosomal_eL38_sf"/>
</dbReference>
<dbReference type="Pfam" id="PF01781">
    <property type="entry name" value="Ribosomal_L38e"/>
    <property type="match status" value="1"/>
</dbReference>
<dbReference type="InterPro" id="IPR002675">
    <property type="entry name" value="Ribosomal_eL38"/>
</dbReference>